<feature type="non-terminal residue" evidence="1">
    <location>
        <position position="1"/>
    </location>
</feature>
<accession>M0K8S6</accession>
<comment type="caution">
    <text evidence="1">The sequence shown here is derived from an EMBL/GenBank/DDBJ whole genome shotgun (WGS) entry which is preliminary data.</text>
</comment>
<gene>
    <name evidence="1" type="ORF">C442_18175</name>
</gene>
<organism evidence="1 2">
    <name type="scientific">Haloarcula amylolytica JCM 13557</name>
    <dbReference type="NCBI Taxonomy" id="1227452"/>
    <lineage>
        <taxon>Archaea</taxon>
        <taxon>Methanobacteriati</taxon>
        <taxon>Methanobacteriota</taxon>
        <taxon>Stenosarchaea group</taxon>
        <taxon>Halobacteria</taxon>
        <taxon>Halobacteriales</taxon>
        <taxon>Haloarculaceae</taxon>
        <taxon>Haloarcula</taxon>
    </lineage>
</organism>
<proteinExistence type="predicted"/>
<dbReference type="EMBL" id="AOLW01000047">
    <property type="protein sequence ID" value="EMA17223.1"/>
    <property type="molecule type" value="Genomic_DNA"/>
</dbReference>
<sequence>PARSEMCIRDRGRVVLDVDDRAGDDVAVLDLAVLQIRLVTVRRGTERGGPAAAPLSLDSSSHR</sequence>
<reference evidence="1 2" key="1">
    <citation type="journal article" date="2014" name="PLoS Genet.">
        <title>Phylogenetically driven sequencing of extremely halophilic archaea reveals strategies for static and dynamic osmo-response.</title>
        <authorList>
            <person name="Becker E.A."/>
            <person name="Seitzer P.M."/>
            <person name="Tritt A."/>
            <person name="Larsen D."/>
            <person name="Krusor M."/>
            <person name="Yao A.I."/>
            <person name="Wu D."/>
            <person name="Madern D."/>
            <person name="Eisen J.A."/>
            <person name="Darling A.E."/>
            <person name="Facciotti M.T."/>
        </authorList>
    </citation>
    <scope>NUCLEOTIDE SEQUENCE [LARGE SCALE GENOMIC DNA]</scope>
    <source>
        <strain evidence="1 2">JCM 13557</strain>
    </source>
</reference>
<evidence type="ECO:0000313" key="1">
    <source>
        <dbReference type="EMBL" id="EMA17223.1"/>
    </source>
</evidence>
<evidence type="ECO:0000313" key="2">
    <source>
        <dbReference type="Proteomes" id="UP000011623"/>
    </source>
</evidence>
<name>M0K8S6_9EURY</name>
<dbReference type="AlphaFoldDB" id="M0K8S6"/>
<keyword evidence="2" id="KW-1185">Reference proteome</keyword>
<protein>
    <submittedName>
        <fullName evidence="1">Uncharacterized protein</fullName>
    </submittedName>
</protein>
<dbReference type="Proteomes" id="UP000011623">
    <property type="component" value="Unassembled WGS sequence"/>
</dbReference>